<dbReference type="GO" id="GO:0003906">
    <property type="term" value="F:DNA-(apurinic or apyrimidinic site) endonuclease activity"/>
    <property type="evidence" value="ECO:0007669"/>
    <property type="project" value="TreeGrafter"/>
</dbReference>
<feature type="active site" description="Proton donor/acceptor" evidence="5">
    <location>
        <position position="539"/>
    </location>
</feature>
<evidence type="ECO:0000256" key="1">
    <source>
        <dbReference type="ARBA" id="ARBA00007092"/>
    </source>
</evidence>
<organism evidence="10 11">
    <name type="scientific">Dendrothele bispora (strain CBS 962.96)</name>
    <dbReference type="NCBI Taxonomy" id="1314807"/>
    <lineage>
        <taxon>Eukaryota</taxon>
        <taxon>Fungi</taxon>
        <taxon>Dikarya</taxon>
        <taxon>Basidiomycota</taxon>
        <taxon>Agaricomycotina</taxon>
        <taxon>Agaricomycetes</taxon>
        <taxon>Agaricomycetidae</taxon>
        <taxon>Agaricales</taxon>
        <taxon>Agaricales incertae sedis</taxon>
        <taxon>Dendrothele</taxon>
    </lineage>
</organism>
<feature type="site" description="Transition state stabilizer" evidence="7">
    <location>
        <position position="541"/>
    </location>
</feature>
<dbReference type="GO" id="GO:0008081">
    <property type="term" value="F:phosphoric diester hydrolase activity"/>
    <property type="evidence" value="ECO:0007669"/>
    <property type="project" value="TreeGrafter"/>
</dbReference>
<reference evidence="10 11" key="1">
    <citation type="journal article" date="2019" name="Nat. Ecol. Evol.">
        <title>Megaphylogeny resolves global patterns of mushroom evolution.</title>
        <authorList>
            <person name="Varga T."/>
            <person name="Krizsan K."/>
            <person name="Foldi C."/>
            <person name="Dima B."/>
            <person name="Sanchez-Garcia M."/>
            <person name="Sanchez-Ramirez S."/>
            <person name="Szollosi G.J."/>
            <person name="Szarkandi J.G."/>
            <person name="Papp V."/>
            <person name="Albert L."/>
            <person name="Andreopoulos W."/>
            <person name="Angelini C."/>
            <person name="Antonin V."/>
            <person name="Barry K.W."/>
            <person name="Bougher N.L."/>
            <person name="Buchanan P."/>
            <person name="Buyck B."/>
            <person name="Bense V."/>
            <person name="Catcheside P."/>
            <person name="Chovatia M."/>
            <person name="Cooper J."/>
            <person name="Damon W."/>
            <person name="Desjardin D."/>
            <person name="Finy P."/>
            <person name="Geml J."/>
            <person name="Haridas S."/>
            <person name="Hughes K."/>
            <person name="Justo A."/>
            <person name="Karasinski D."/>
            <person name="Kautmanova I."/>
            <person name="Kiss B."/>
            <person name="Kocsube S."/>
            <person name="Kotiranta H."/>
            <person name="LaButti K.M."/>
            <person name="Lechner B.E."/>
            <person name="Liimatainen K."/>
            <person name="Lipzen A."/>
            <person name="Lukacs Z."/>
            <person name="Mihaltcheva S."/>
            <person name="Morgado L.N."/>
            <person name="Niskanen T."/>
            <person name="Noordeloos M.E."/>
            <person name="Ohm R.A."/>
            <person name="Ortiz-Santana B."/>
            <person name="Ovrebo C."/>
            <person name="Racz N."/>
            <person name="Riley R."/>
            <person name="Savchenko A."/>
            <person name="Shiryaev A."/>
            <person name="Soop K."/>
            <person name="Spirin V."/>
            <person name="Szebenyi C."/>
            <person name="Tomsovsky M."/>
            <person name="Tulloss R.E."/>
            <person name="Uehling J."/>
            <person name="Grigoriev I.V."/>
            <person name="Vagvolgyi C."/>
            <person name="Papp T."/>
            <person name="Martin F.M."/>
            <person name="Miettinen O."/>
            <person name="Hibbett D.S."/>
            <person name="Nagy L.G."/>
        </authorList>
    </citation>
    <scope>NUCLEOTIDE SEQUENCE [LARGE SCALE GENOMIC DNA]</scope>
    <source>
        <strain evidence="10 11">CBS 962.96</strain>
    </source>
</reference>
<feature type="site" description="Important for catalytic activity" evidence="7">
    <location>
        <position position="601"/>
    </location>
</feature>
<dbReference type="AlphaFoldDB" id="A0A4S8L5H8"/>
<feature type="region of interest" description="Disordered" evidence="8">
    <location>
        <begin position="265"/>
        <end position="296"/>
    </location>
</feature>
<evidence type="ECO:0000313" key="11">
    <source>
        <dbReference type="Proteomes" id="UP000297245"/>
    </source>
</evidence>
<sequence length="674" mass="74738">MMRTEHGKEETDSRSLFPISPPPNDLLKPRKMGAIIATGETPGENDGQPSRPRRMTNPTLQLTGRPIALGEHKKFLNDLKQWGVSGVNPHTILLVKAPFRDQKLGRTTFGTREKTASPGVKELTGKLQPGTGALVEEALTMIGEASPEMVEEHSVDIGAEISAGEATGLAVGQGFGEGVSVFGNRSGIAPWWSDEENESRHALTLNNSEDHQRLPTTLRTMSPGVGDRRSHLEDTLVSPTLDLISSVEDRMSYLSLRDVRDNPLELSEGLSNSSSSITCPHGSQEQNAPEPSQNSGDIVEVDTLSQLLNAIELQGIEDRTNNLFLNNLLQMNDNLSAASSLGQAQPIPNLTQSTDEPRAPGNHRTRRVLQQEERKRTKAAIRVASLNIRGYGNPNAFHKDNKWNHINQLMRDKRIGILALQETHLTEERRDLVEKLFTRRLKIYISSDPENPTGKSGVAIVLNKELTKISGTKTYEIVPGRALLVQTSLHRQDKINVLAIYAPNVSGSNGSANEEFWKKIKNYYNEHPRTPKPDILLGDFNMVENGLIDRLPAHDDPDEAIEALDDIKMTFKLKDGWRNTYPDTKAYSYLQTATGSQSRIDRIYTTETILETAREWKIQPSGVPHADHSMITVQISSENAPYVGKGRWKLPDHIQCSPGPLHTSLSLVFKSFQS</sequence>
<evidence type="ECO:0000256" key="3">
    <source>
        <dbReference type="ARBA" id="ARBA00022801"/>
    </source>
</evidence>
<keyword evidence="4 6" id="KW-0460">Magnesium</keyword>
<dbReference type="InterPro" id="IPR036691">
    <property type="entry name" value="Endo/exonu/phosph_ase_sf"/>
</dbReference>
<dbReference type="InterPro" id="IPR004808">
    <property type="entry name" value="AP_endonuc_1"/>
</dbReference>
<dbReference type="GO" id="GO:0046872">
    <property type="term" value="F:metal ion binding"/>
    <property type="evidence" value="ECO:0007669"/>
    <property type="project" value="UniProtKB-KW"/>
</dbReference>
<accession>A0A4S8L5H8</accession>
<dbReference type="PANTHER" id="PTHR22748">
    <property type="entry name" value="AP ENDONUCLEASE"/>
    <property type="match status" value="1"/>
</dbReference>
<feature type="binding site" evidence="6">
    <location>
        <position position="627"/>
    </location>
    <ligand>
        <name>Mg(2+)</name>
        <dbReference type="ChEBI" id="CHEBI:18420"/>
        <label>1</label>
    </ligand>
</feature>
<keyword evidence="2 6" id="KW-0479">Metal-binding</keyword>
<dbReference type="GO" id="GO:0005634">
    <property type="term" value="C:nucleus"/>
    <property type="evidence" value="ECO:0007669"/>
    <property type="project" value="TreeGrafter"/>
</dbReference>
<proteinExistence type="inferred from homology"/>
<feature type="compositionally biased region" description="Low complexity" evidence="8">
    <location>
        <begin position="265"/>
        <end position="276"/>
    </location>
</feature>
<dbReference type="SUPFAM" id="SSF56219">
    <property type="entry name" value="DNase I-like"/>
    <property type="match status" value="1"/>
</dbReference>
<evidence type="ECO:0000256" key="7">
    <source>
        <dbReference type="PIRSR" id="PIRSR604808-3"/>
    </source>
</evidence>
<feature type="binding site" evidence="6">
    <location>
        <position position="387"/>
    </location>
    <ligand>
        <name>Mg(2+)</name>
        <dbReference type="ChEBI" id="CHEBI:18420"/>
        <label>1</label>
    </ligand>
</feature>
<keyword evidence="6" id="KW-0464">Manganese</keyword>
<evidence type="ECO:0000256" key="2">
    <source>
        <dbReference type="ARBA" id="ARBA00022723"/>
    </source>
</evidence>
<feature type="compositionally biased region" description="Polar residues" evidence="8">
    <location>
        <begin position="345"/>
        <end position="354"/>
    </location>
</feature>
<keyword evidence="11" id="KW-1185">Reference proteome</keyword>
<feature type="compositionally biased region" description="Polar residues" evidence="8">
    <location>
        <begin position="277"/>
        <end position="296"/>
    </location>
</feature>
<dbReference type="CDD" id="cd09076">
    <property type="entry name" value="L1-EN"/>
    <property type="match status" value="1"/>
</dbReference>
<feature type="binding site" evidence="6">
    <location>
        <position position="422"/>
    </location>
    <ligand>
        <name>Mg(2+)</name>
        <dbReference type="ChEBI" id="CHEBI:18420"/>
        <label>1</label>
    </ligand>
</feature>
<dbReference type="Pfam" id="PF03372">
    <property type="entry name" value="Exo_endo_phos"/>
    <property type="match status" value="1"/>
</dbReference>
<evidence type="ECO:0000313" key="10">
    <source>
        <dbReference type="EMBL" id="THU83857.1"/>
    </source>
</evidence>
<evidence type="ECO:0000256" key="4">
    <source>
        <dbReference type="ARBA" id="ARBA00022842"/>
    </source>
</evidence>
<feature type="region of interest" description="Disordered" evidence="8">
    <location>
        <begin position="345"/>
        <end position="374"/>
    </location>
</feature>
<feature type="active site" evidence="5">
    <location>
        <position position="501"/>
    </location>
</feature>
<feature type="domain" description="Endonuclease/exonuclease/phosphatase" evidence="9">
    <location>
        <begin position="385"/>
        <end position="615"/>
    </location>
</feature>
<dbReference type="EMBL" id="ML179637">
    <property type="protein sequence ID" value="THU83857.1"/>
    <property type="molecule type" value="Genomic_DNA"/>
</dbReference>
<protein>
    <submittedName>
        <fullName evidence="10">DNase I-like protein</fullName>
    </submittedName>
</protein>
<dbReference type="Proteomes" id="UP000297245">
    <property type="component" value="Unassembled WGS sequence"/>
</dbReference>
<dbReference type="OrthoDB" id="3264871at2759"/>
<keyword evidence="3" id="KW-0378">Hydrolase</keyword>
<feature type="region of interest" description="Disordered" evidence="8">
    <location>
        <begin position="1"/>
        <end position="58"/>
    </location>
</feature>
<evidence type="ECO:0000256" key="5">
    <source>
        <dbReference type="PIRSR" id="PIRSR604808-1"/>
    </source>
</evidence>
<dbReference type="Gene3D" id="3.60.10.10">
    <property type="entry name" value="Endonuclease/exonuclease/phosphatase"/>
    <property type="match status" value="1"/>
</dbReference>
<evidence type="ECO:0000259" key="9">
    <source>
        <dbReference type="Pfam" id="PF03372"/>
    </source>
</evidence>
<feature type="binding site" evidence="6">
    <location>
        <position position="539"/>
    </location>
    <ligand>
        <name>Mg(2+)</name>
        <dbReference type="ChEBI" id="CHEBI:18420"/>
        <label>1</label>
    </ligand>
</feature>
<gene>
    <name evidence="10" type="ORF">K435DRAFT_971400</name>
</gene>
<dbReference type="GO" id="GO:0008311">
    <property type="term" value="F:double-stranded DNA 3'-5' DNA exonuclease activity"/>
    <property type="evidence" value="ECO:0007669"/>
    <property type="project" value="TreeGrafter"/>
</dbReference>
<feature type="compositionally biased region" description="Basic and acidic residues" evidence="8">
    <location>
        <begin position="1"/>
        <end position="13"/>
    </location>
</feature>
<feature type="active site" description="Proton acceptor" evidence="5">
    <location>
        <position position="628"/>
    </location>
</feature>
<feature type="binding site" evidence="6">
    <location>
        <position position="541"/>
    </location>
    <ligand>
        <name>Mg(2+)</name>
        <dbReference type="ChEBI" id="CHEBI:18420"/>
        <label>1</label>
    </ligand>
</feature>
<comment type="cofactor">
    <cofactor evidence="6">
        <name>Mg(2+)</name>
        <dbReference type="ChEBI" id="CHEBI:18420"/>
    </cofactor>
    <cofactor evidence="6">
        <name>Mn(2+)</name>
        <dbReference type="ChEBI" id="CHEBI:29035"/>
    </cofactor>
    <text evidence="6">Probably binds two magnesium or manganese ions per subunit.</text>
</comment>
<evidence type="ECO:0000256" key="8">
    <source>
        <dbReference type="SAM" id="MobiDB-lite"/>
    </source>
</evidence>
<feature type="binding site" evidence="6">
    <location>
        <position position="628"/>
    </location>
    <ligand>
        <name>Mg(2+)</name>
        <dbReference type="ChEBI" id="CHEBI:18420"/>
        <label>1</label>
    </ligand>
</feature>
<comment type="similarity">
    <text evidence="1">Belongs to the DNA repair enzymes AP/ExoA family.</text>
</comment>
<evidence type="ECO:0000256" key="6">
    <source>
        <dbReference type="PIRSR" id="PIRSR604808-2"/>
    </source>
</evidence>
<name>A0A4S8L5H8_DENBC</name>
<feature type="site" description="Interaction with DNA substrate" evidence="7">
    <location>
        <position position="628"/>
    </location>
</feature>
<dbReference type="GO" id="GO:0006284">
    <property type="term" value="P:base-excision repair"/>
    <property type="evidence" value="ECO:0007669"/>
    <property type="project" value="TreeGrafter"/>
</dbReference>
<dbReference type="InterPro" id="IPR005135">
    <property type="entry name" value="Endo/exonuclease/phosphatase"/>
</dbReference>
<dbReference type="PANTHER" id="PTHR22748:SF4">
    <property type="entry name" value="DNA-(APURINIC OR APYRIMIDINIC SITE) ENDONUCLEASE 2"/>
    <property type="match status" value="1"/>
</dbReference>